<evidence type="ECO:0000256" key="1">
    <source>
        <dbReference type="SAM" id="MobiDB-lite"/>
    </source>
</evidence>
<proteinExistence type="predicted"/>
<feature type="region of interest" description="Disordered" evidence="1">
    <location>
        <begin position="79"/>
        <end position="104"/>
    </location>
</feature>
<accession>A0A6P1ZDG9</accession>
<keyword evidence="2" id="KW-0472">Membrane</keyword>
<sequence length="104" mass="11944">MWNSKLVSRIREFCAGHRRSEHRCHLTGWWLFVGSAIFFIIAGLRSGDVLTIVGGILFLLGCLLFLYPMACLCERAEETRRDAGESRDTQRPEERVCPRCGERI</sequence>
<keyword evidence="6" id="KW-1185">Reference proteome</keyword>
<evidence type="ECO:0000256" key="2">
    <source>
        <dbReference type="SAM" id="Phobius"/>
    </source>
</evidence>
<reference evidence="4 5" key="1">
    <citation type="submission" date="2018-06" db="EMBL/GenBank/DDBJ databases">
        <title>Complete genome of Desulfovibrio marinus P48SEP.</title>
        <authorList>
            <person name="Crispim J.S."/>
            <person name="Vidigal P.M.P."/>
            <person name="Silva L.C.F."/>
            <person name="Araujo L.C."/>
            <person name="Laguardia C.N."/>
            <person name="Dias R.S."/>
            <person name="Sousa M.P."/>
            <person name="Paula S.O."/>
            <person name="Silva C."/>
        </authorList>
    </citation>
    <scope>NUCLEOTIDE SEQUENCE [LARGE SCALE GENOMIC DNA]</scope>
    <source>
        <strain evidence="4 5">P48SEP</strain>
    </source>
</reference>
<organism evidence="4 5">
    <name type="scientific">Oceanidesulfovibrio marinus</name>
    <dbReference type="NCBI Taxonomy" id="370038"/>
    <lineage>
        <taxon>Bacteria</taxon>
        <taxon>Pseudomonadati</taxon>
        <taxon>Thermodesulfobacteriota</taxon>
        <taxon>Desulfovibrionia</taxon>
        <taxon>Desulfovibrionales</taxon>
        <taxon>Desulfovibrionaceae</taxon>
        <taxon>Oceanidesulfovibrio</taxon>
    </lineage>
</organism>
<feature type="transmembrane region" description="Helical" evidence="2">
    <location>
        <begin position="26"/>
        <end position="44"/>
    </location>
</feature>
<dbReference type="EMBL" id="QMIF01000011">
    <property type="protein sequence ID" value="TVM32305.1"/>
    <property type="molecule type" value="Genomic_DNA"/>
</dbReference>
<feature type="transmembrane region" description="Helical" evidence="2">
    <location>
        <begin position="50"/>
        <end position="72"/>
    </location>
</feature>
<dbReference type="RefSeq" id="WP_144306316.1">
    <property type="nucleotide sequence ID" value="NZ_CP039543.1"/>
</dbReference>
<dbReference type="Proteomes" id="UP000503251">
    <property type="component" value="Chromosome"/>
</dbReference>
<evidence type="ECO:0000313" key="4">
    <source>
        <dbReference type="EMBL" id="TVM32305.1"/>
    </source>
</evidence>
<keyword evidence="2" id="KW-0812">Transmembrane</keyword>
<protein>
    <submittedName>
        <fullName evidence="4">Uncharacterized protein</fullName>
    </submittedName>
</protein>
<reference evidence="3 6" key="2">
    <citation type="submission" date="2019-04" db="EMBL/GenBank/DDBJ databases">
        <title>Isolation and culture of sulfate reducing bacteria from the cold seep of the South China Sea.</title>
        <authorList>
            <person name="Sun C."/>
            <person name="Liu R."/>
        </authorList>
    </citation>
    <scope>NUCLEOTIDE SEQUENCE [LARGE SCALE GENOMIC DNA]</scope>
    <source>
        <strain evidence="3 6">CS1</strain>
    </source>
</reference>
<dbReference type="EMBL" id="CP039543">
    <property type="protein sequence ID" value="QJT10356.1"/>
    <property type="molecule type" value="Genomic_DNA"/>
</dbReference>
<dbReference type="AlphaFoldDB" id="A0A6P1ZDG9"/>
<evidence type="ECO:0000313" key="5">
    <source>
        <dbReference type="Proteomes" id="UP000434052"/>
    </source>
</evidence>
<gene>
    <name evidence="4" type="ORF">DQK91_15605</name>
    <name evidence="3" type="ORF">E8L03_16090</name>
</gene>
<name>A0A6P1ZDG9_9BACT</name>
<dbReference type="Proteomes" id="UP000434052">
    <property type="component" value="Unassembled WGS sequence"/>
</dbReference>
<keyword evidence="2" id="KW-1133">Transmembrane helix</keyword>
<evidence type="ECO:0000313" key="3">
    <source>
        <dbReference type="EMBL" id="QJT10356.1"/>
    </source>
</evidence>
<evidence type="ECO:0000313" key="6">
    <source>
        <dbReference type="Proteomes" id="UP000503251"/>
    </source>
</evidence>